<keyword evidence="2" id="KW-1185">Reference proteome</keyword>
<reference evidence="1" key="1">
    <citation type="submission" date="2023-07" db="EMBL/GenBank/DDBJ databases">
        <title>Black Yeasts Isolated from many extreme environments.</title>
        <authorList>
            <person name="Coleine C."/>
            <person name="Stajich J.E."/>
            <person name="Selbmann L."/>
        </authorList>
    </citation>
    <scope>NUCLEOTIDE SEQUENCE</scope>
    <source>
        <strain evidence="1">CCFEE 5714</strain>
    </source>
</reference>
<organism evidence="1 2">
    <name type="scientific">Vermiconidia calcicola</name>
    <dbReference type="NCBI Taxonomy" id="1690605"/>
    <lineage>
        <taxon>Eukaryota</taxon>
        <taxon>Fungi</taxon>
        <taxon>Dikarya</taxon>
        <taxon>Ascomycota</taxon>
        <taxon>Pezizomycotina</taxon>
        <taxon>Dothideomycetes</taxon>
        <taxon>Dothideomycetidae</taxon>
        <taxon>Mycosphaerellales</taxon>
        <taxon>Extremaceae</taxon>
        <taxon>Vermiconidia</taxon>
    </lineage>
</organism>
<accession>A0ACC3NG89</accession>
<gene>
    <name evidence="1" type="ORF">LTR37_006635</name>
</gene>
<dbReference type="EMBL" id="JAUTXU010000044">
    <property type="protein sequence ID" value="KAK3716190.1"/>
    <property type="molecule type" value="Genomic_DNA"/>
</dbReference>
<evidence type="ECO:0000313" key="2">
    <source>
        <dbReference type="Proteomes" id="UP001281147"/>
    </source>
</evidence>
<comment type="caution">
    <text evidence="1">The sequence shown here is derived from an EMBL/GenBank/DDBJ whole genome shotgun (WGS) entry which is preliminary data.</text>
</comment>
<dbReference type="Proteomes" id="UP001281147">
    <property type="component" value="Unassembled WGS sequence"/>
</dbReference>
<evidence type="ECO:0000313" key="1">
    <source>
        <dbReference type="EMBL" id="KAK3716190.1"/>
    </source>
</evidence>
<proteinExistence type="predicted"/>
<sequence>MLYEFHRKQNAKKAGTVHATYLITGTRRVEAVSSQTNGIHSQHGEDTVMQSSPVLPSSSMPRLEETAEEPSFIRSIMLVKEEHLDQAKKTFDTVASIHIYSLEANSLSDIQALTECNRKVATSYGSEDPLQAWKQYGTIQNPNAKRRTRRGPPPLPVPVAKDADVKTKPLVPTTTSKKESVHTADSKSSSARPTPEPERKGSTKPAQTKRQSSDIFKSFAKGKTKAKQESQSSAEATPAPEPEDEPMGGFSEDEAEDDATTAQEDEAKVPAGPSKKDRAAELQAMMDQEDEPMEDAPTPAEESQEAETVIDKPDSQREEESKETVTVENGRRRGRRRVIKKKTVKDEEGYLVTKEEPAWESFSEDEPAPKKIKVPPASSTNTGSKASAGKKGGKPGQGNIMSFFGKK</sequence>
<protein>
    <submittedName>
        <fullName evidence="1">Uncharacterized protein</fullName>
    </submittedName>
</protein>
<name>A0ACC3NG89_9PEZI</name>